<protein>
    <recommendedName>
        <fullName evidence="1">PRISE-like Rossmann-fold domain-containing protein</fullName>
    </recommendedName>
</protein>
<name>A0A370U163_9HELO</name>
<dbReference type="Proteomes" id="UP000254866">
    <property type="component" value="Unassembled WGS sequence"/>
</dbReference>
<reference evidence="2 3" key="1">
    <citation type="journal article" date="2018" name="IMA Fungus">
        <title>IMA Genome-F 9: Draft genome sequence of Annulohypoxylon stygium, Aspergillus mulundensis, Berkeleyomyces basicola (syn. Thielaviopsis basicola), Ceratocystis smalleyi, two Cercospora beticola strains, Coleophoma cylindrospora, Fusarium fracticaudum, Phialophora cf. hyalina, and Morchella septimelata.</title>
        <authorList>
            <person name="Wingfield B.D."/>
            <person name="Bills G.F."/>
            <person name="Dong Y."/>
            <person name="Huang W."/>
            <person name="Nel W.J."/>
            <person name="Swalarsk-Parry B.S."/>
            <person name="Vaghefi N."/>
            <person name="Wilken P.M."/>
            <person name="An Z."/>
            <person name="de Beer Z.W."/>
            <person name="De Vos L."/>
            <person name="Chen L."/>
            <person name="Duong T.A."/>
            <person name="Gao Y."/>
            <person name="Hammerbacher A."/>
            <person name="Kikkert J.R."/>
            <person name="Li Y."/>
            <person name="Li H."/>
            <person name="Li K."/>
            <person name="Li Q."/>
            <person name="Liu X."/>
            <person name="Ma X."/>
            <person name="Naidoo K."/>
            <person name="Pethybridge S.J."/>
            <person name="Sun J."/>
            <person name="Steenkamp E.T."/>
            <person name="van der Nest M.A."/>
            <person name="van Wyk S."/>
            <person name="Wingfield M.J."/>
            <person name="Xiong C."/>
            <person name="Yue Q."/>
            <person name="Zhang X."/>
        </authorList>
    </citation>
    <scope>NUCLEOTIDE SEQUENCE [LARGE SCALE GENOMIC DNA]</scope>
    <source>
        <strain evidence="2 3">BP 5553</strain>
    </source>
</reference>
<dbReference type="InterPro" id="IPR036291">
    <property type="entry name" value="NAD(P)-bd_dom_sf"/>
</dbReference>
<evidence type="ECO:0000313" key="3">
    <source>
        <dbReference type="Proteomes" id="UP000254866"/>
    </source>
</evidence>
<proteinExistence type="predicted"/>
<keyword evidence="3" id="KW-1185">Reference proteome</keyword>
<dbReference type="CDD" id="cd08948">
    <property type="entry name" value="5beta-POR_like_SDR_a"/>
    <property type="match status" value="1"/>
</dbReference>
<sequence length="428" mass="48147">MDQVQQIHSKGIYHGLPTFSDDVEGLTAIVAGANGMSGDHMLRVLCENPKRWKKIYAVSRRPPNGQWPSYVEHVSMDLLQTPETLAAQMAERGMKADYVFFFAYIQPKPKEGGDIWSAADDLVKINTQLLSNFLEGQALSKTLPKRVLLQLGAKYYGVHLGPAAVPQEETDPRVLLEPNFYYPQEDCLREFAQKHGIGWNTTRPSWIPGAVPDAAMNLCLPHAVYAIVQKRLGKPLEYFADLAAWETNQTLSSGQMNGYLAEWAVLTDGAEDESFNASDDCAFTWGKFWPKLAARFDIPWTGPSSDLSLYREIETPYNPPPRGFGPPGKLRYRFTLAEWAKKSEVQHAWQEIAQAHQLRDQTLGDIDRIFGFTDAAMTWSYPIHFSTTNAKKFGFFGFVDSSESIFKVLEEFVDLKMIPPLPPVKSVS</sequence>
<dbReference type="Pfam" id="PF22917">
    <property type="entry name" value="PRISE"/>
    <property type="match status" value="1"/>
</dbReference>
<dbReference type="GeneID" id="43594344"/>
<dbReference type="OrthoDB" id="1731983at2759"/>
<comment type="caution">
    <text evidence="2">The sequence shown here is derived from an EMBL/GenBank/DDBJ whole genome shotgun (WGS) entry which is preliminary data.</text>
</comment>
<accession>A0A370U163</accession>
<dbReference type="PANTHER" id="PTHR32487">
    <property type="entry name" value="3-OXO-DELTA(4,5)-STEROID 5-BETA-REDUCTASE"/>
    <property type="match status" value="1"/>
</dbReference>
<dbReference type="RefSeq" id="XP_031874172.1">
    <property type="nucleotide sequence ID" value="XM_032010118.1"/>
</dbReference>
<dbReference type="STRING" id="2656787.A0A370U163"/>
<evidence type="ECO:0000313" key="2">
    <source>
        <dbReference type="EMBL" id="RDL41516.1"/>
    </source>
</evidence>
<dbReference type="InterPro" id="IPR055222">
    <property type="entry name" value="PRISE-like_Rossmann-fold"/>
</dbReference>
<feature type="domain" description="PRISE-like Rossmann-fold" evidence="1">
    <location>
        <begin position="28"/>
        <end position="298"/>
    </location>
</feature>
<dbReference type="PANTHER" id="PTHR32487:SF29">
    <property type="entry name" value="NAD-DEPENDENT EPIMERASE_DEHYDRATASE DOMAIN-CONTAINING PROTEIN"/>
    <property type="match status" value="1"/>
</dbReference>
<evidence type="ECO:0000259" key="1">
    <source>
        <dbReference type="Pfam" id="PF22917"/>
    </source>
</evidence>
<gene>
    <name evidence="2" type="ORF">BP5553_01495</name>
</gene>
<dbReference type="Gene3D" id="3.40.50.720">
    <property type="entry name" value="NAD(P)-binding Rossmann-like Domain"/>
    <property type="match status" value="1"/>
</dbReference>
<dbReference type="EMBL" id="NPIC01000001">
    <property type="protein sequence ID" value="RDL41516.1"/>
    <property type="molecule type" value="Genomic_DNA"/>
</dbReference>
<dbReference type="AlphaFoldDB" id="A0A370U163"/>
<dbReference type="SUPFAM" id="SSF51735">
    <property type="entry name" value="NAD(P)-binding Rossmann-fold domains"/>
    <property type="match status" value="1"/>
</dbReference>
<organism evidence="2 3">
    <name type="scientific">Venustampulla echinocandica</name>
    <dbReference type="NCBI Taxonomy" id="2656787"/>
    <lineage>
        <taxon>Eukaryota</taxon>
        <taxon>Fungi</taxon>
        <taxon>Dikarya</taxon>
        <taxon>Ascomycota</taxon>
        <taxon>Pezizomycotina</taxon>
        <taxon>Leotiomycetes</taxon>
        <taxon>Helotiales</taxon>
        <taxon>Pleuroascaceae</taxon>
        <taxon>Venustampulla</taxon>
    </lineage>
</organism>